<feature type="compositionally biased region" description="Basic and acidic residues" evidence="1">
    <location>
        <begin position="1"/>
        <end position="10"/>
    </location>
</feature>
<comment type="caution">
    <text evidence="2">The sequence shown here is derived from an EMBL/GenBank/DDBJ whole genome shotgun (WGS) entry which is preliminary data.</text>
</comment>
<name>A0A6N2BXJ2_SOLCI</name>
<accession>A0A6N2BXJ2</accession>
<organism evidence="2">
    <name type="scientific">Solanum chilense</name>
    <name type="common">Tomato</name>
    <name type="synonym">Lycopersicon chilense</name>
    <dbReference type="NCBI Taxonomy" id="4083"/>
    <lineage>
        <taxon>Eukaryota</taxon>
        <taxon>Viridiplantae</taxon>
        <taxon>Streptophyta</taxon>
        <taxon>Embryophyta</taxon>
        <taxon>Tracheophyta</taxon>
        <taxon>Spermatophyta</taxon>
        <taxon>Magnoliopsida</taxon>
        <taxon>eudicotyledons</taxon>
        <taxon>Gunneridae</taxon>
        <taxon>Pentapetalae</taxon>
        <taxon>asterids</taxon>
        <taxon>lamiids</taxon>
        <taxon>Solanales</taxon>
        <taxon>Solanaceae</taxon>
        <taxon>Solanoideae</taxon>
        <taxon>Solaneae</taxon>
        <taxon>Solanum</taxon>
        <taxon>Solanum subgen. Lycopersicon</taxon>
    </lineage>
</organism>
<gene>
    <name evidence="2" type="ORF">EJD97_001417</name>
</gene>
<proteinExistence type="predicted"/>
<evidence type="ECO:0000313" key="2">
    <source>
        <dbReference type="EMBL" id="TMX00083.1"/>
    </source>
</evidence>
<sequence>MSEDKRENGQNKKQKMKSAVQEEEEEYKPIMQELFSQTNTNFMIPIFLDTIESANQSTDLFLLQNKYIEQGEEIPSSVAVEANQSSKVLLSKRKRSNLEIVEELPKGSMEEDSENDFDSINLLIRLMETCLELNSEDDMEM</sequence>
<reference evidence="2" key="1">
    <citation type="submission" date="2019-05" db="EMBL/GenBank/DDBJ databases">
        <title>The de novo reference genome and transcriptome assemblies of the wild tomato species Solanum chilense.</title>
        <authorList>
            <person name="Stam R."/>
            <person name="Nosenko T."/>
            <person name="Hoerger A.C."/>
            <person name="Stephan W."/>
            <person name="Seidel M.A."/>
            <person name="Kuhn J.M.M."/>
            <person name="Haberer G."/>
            <person name="Tellier A."/>
        </authorList>
    </citation>
    <scope>NUCLEOTIDE SEQUENCE</scope>
    <source>
        <tissue evidence="2">Mature leaves</tissue>
    </source>
</reference>
<evidence type="ECO:0000256" key="1">
    <source>
        <dbReference type="SAM" id="MobiDB-lite"/>
    </source>
</evidence>
<dbReference type="AlphaFoldDB" id="A0A6N2BXJ2"/>
<protein>
    <submittedName>
        <fullName evidence="2">Uncharacterized protein</fullName>
    </submittedName>
</protein>
<dbReference type="EMBL" id="RXGB01001146">
    <property type="protein sequence ID" value="TMX00083.1"/>
    <property type="molecule type" value="Genomic_DNA"/>
</dbReference>
<feature type="region of interest" description="Disordered" evidence="1">
    <location>
        <begin position="1"/>
        <end position="25"/>
    </location>
</feature>